<evidence type="ECO:0000313" key="3">
    <source>
        <dbReference type="Proteomes" id="UP000187455"/>
    </source>
</evidence>
<organism evidence="2 3">
    <name type="scientific">Smittium mucronatum</name>
    <dbReference type="NCBI Taxonomy" id="133383"/>
    <lineage>
        <taxon>Eukaryota</taxon>
        <taxon>Fungi</taxon>
        <taxon>Fungi incertae sedis</taxon>
        <taxon>Zoopagomycota</taxon>
        <taxon>Kickxellomycotina</taxon>
        <taxon>Harpellomycetes</taxon>
        <taxon>Harpellales</taxon>
        <taxon>Legeriomycetaceae</taxon>
        <taxon>Smittium</taxon>
    </lineage>
</organism>
<name>A0A1R0GR73_9FUNG</name>
<comment type="caution">
    <text evidence="2">The sequence shown here is derived from an EMBL/GenBank/DDBJ whole genome shotgun (WGS) entry which is preliminary data.</text>
</comment>
<dbReference type="STRING" id="133383.A0A1R0GR73"/>
<accession>A0A1R0GR73</accession>
<feature type="compositionally biased region" description="Basic and acidic residues" evidence="1">
    <location>
        <begin position="321"/>
        <end position="330"/>
    </location>
</feature>
<dbReference type="Proteomes" id="UP000187455">
    <property type="component" value="Unassembled WGS sequence"/>
</dbReference>
<proteinExistence type="predicted"/>
<dbReference type="OrthoDB" id="5646215at2759"/>
<feature type="region of interest" description="Disordered" evidence="1">
    <location>
        <begin position="183"/>
        <end position="206"/>
    </location>
</feature>
<keyword evidence="3" id="KW-1185">Reference proteome</keyword>
<sequence length="531" mass="58872">MNFNLKYVSSTEKSHIQSATPRIKAQNLIKKFENVDNPEQDKGEGISESKNLEFYVISSGDSSKNQEFVPKTNTLSEKTVVNIANTVVDDAEGSLDDLFNDRMISIAKKLVIKLVEEKDSFDKFSKQVFAVINKQQTNDSDDVANTSNGNSGPAVFGMQIEINKLWNIKERFGLSSGYKIGVSSSPTSANSSTNNPVSDPSNQKNSLLESKSKQNVRSLLKSQAIIQNKAPDTADASENLKSLKENGLSYVIPYPDESKFFPDSADEKNFLRSFSTPSLVSNKGVNIEDPNSNELDVSSDIHFDPKERRRYSIGQVNIEPNAKKDVDKKSNSSQNLKKIKTGSSPESKKKHPNVQVGSSDSFLDPENLKASQNEQISPKITNSTQPSQLSSNQARGSNRPGFVLVKTSTFSGSAVWTRTSLSQPQLRFIIRHMLQAVILLGNWKSRRSFFVHIVDKVLGYLVSIGCSRDDFIYIVDICINVCSINSDDDYEYGIDEILDTVDFAGVDFSNNPNEFGLIFGGIKLIIAKMYK</sequence>
<evidence type="ECO:0000256" key="1">
    <source>
        <dbReference type="SAM" id="MobiDB-lite"/>
    </source>
</evidence>
<dbReference type="AlphaFoldDB" id="A0A1R0GR73"/>
<feature type="compositionally biased region" description="Polar residues" evidence="1">
    <location>
        <begin position="280"/>
        <end position="296"/>
    </location>
</feature>
<feature type="compositionally biased region" description="Polar residues" evidence="1">
    <location>
        <begin position="369"/>
        <end position="396"/>
    </location>
</feature>
<feature type="compositionally biased region" description="Polar residues" evidence="1">
    <location>
        <begin position="331"/>
        <end position="345"/>
    </location>
</feature>
<feature type="region of interest" description="Disordered" evidence="1">
    <location>
        <begin position="280"/>
        <end position="398"/>
    </location>
</feature>
<reference evidence="2 3" key="1">
    <citation type="journal article" date="2016" name="Mol. Biol. Evol.">
        <title>Genome-Wide Survey of Gut Fungi (Harpellales) Reveals the First Horizontally Transferred Ubiquitin Gene from a Mosquito Host.</title>
        <authorList>
            <person name="Wang Y."/>
            <person name="White M.M."/>
            <person name="Kvist S."/>
            <person name="Moncalvo J.M."/>
        </authorList>
    </citation>
    <scope>NUCLEOTIDE SEQUENCE [LARGE SCALE GENOMIC DNA]</scope>
    <source>
        <strain evidence="2 3">ALG-7-W6</strain>
    </source>
</reference>
<protein>
    <submittedName>
        <fullName evidence="2">Uncharacterized protein</fullName>
    </submittedName>
</protein>
<dbReference type="EMBL" id="LSSL01004506">
    <property type="protein sequence ID" value="OLY79392.1"/>
    <property type="molecule type" value="Genomic_DNA"/>
</dbReference>
<evidence type="ECO:0000313" key="2">
    <source>
        <dbReference type="EMBL" id="OLY79392.1"/>
    </source>
</evidence>
<gene>
    <name evidence="2" type="ORF">AYI68_g6538</name>
</gene>
<feature type="compositionally biased region" description="Low complexity" evidence="1">
    <location>
        <begin position="183"/>
        <end position="198"/>
    </location>
</feature>